<feature type="transmembrane region" description="Helical" evidence="6">
    <location>
        <begin position="222"/>
        <end position="248"/>
    </location>
</feature>
<evidence type="ECO:0000256" key="5">
    <source>
        <dbReference type="ARBA" id="ARBA00023136"/>
    </source>
</evidence>
<dbReference type="InterPro" id="IPR043428">
    <property type="entry name" value="LivM-like"/>
</dbReference>
<evidence type="ECO:0000256" key="4">
    <source>
        <dbReference type="ARBA" id="ARBA00022989"/>
    </source>
</evidence>
<sequence>MPLVNFLIYLLTMIGIYSLLAMSLNFQVGFTGLINFGQVAFFLIGAYTSSLLVTKAGAPLALGFLGGMALSGLFGYIISIPTKSLKADYWAIATLAGGEVVRLIALNEGWLTEGPFGVMSIPQPLRWLFSRDTYPLFYLFLVVALVAVAYLVLSLLTNSPFGRNLKAIRDEEDICLSLGKNTRKLKLQAMVVAGMVAGLGGALFAHYITYISPENFRPIETFLMWAMIIVGGRGNHLGAILGAVVIQLFNVSTRFIGGYVPLGADSMAALRMVIIGVLIVLFLLYAPEGLVKEKKKVYH</sequence>
<dbReference type="GO" id="GO:0005886">
    <property type="term" value="C:plasma membrane"/>
    <property type="evidence" value="ECO:0007669"/>
    <property type="project" value="UniProtKB-SubCell"/>
</dbReference>
<proteinExistence type="predicted"/>
<dbReference type="Pfam" id="PF02653">
    <property type="entry name" value="BPD_transp_2"/>
    <property type="match status" value="1"/>
</dbReference>
<comment type="subcellular location">
    <subcellularLocation>
        <location evidence="1">Cell membrane</location>
        <topology evidence="1">Multi-pass membrane protein</topology>
    </subcellularLocation>
</comment>
<feature type="transmembrane region" description="Helical" evidence="6">
    <location>
        <begin position="136"/>
        <end position="156"/>
    </location>
</feature>
<dbReference type="InterPro" id="IPR001851">
    <property type="entry name" value="ABC_transp_permease"/>
</dbReference>
<gene>
    <name evidence="7" type="ORF">E3J33_00585</name>
</gene>
<feature type="transmembrane region" description="Helical" evidence="6">
    <location>
        <begin position="6"/>
        <end position="26"/>
    </location>
</feature>
<feature type="transmembrane region" description="Helical" evidence="6">
    <location>
        <begin position="268"/>
        <end position="286"/>
    </location>
</feature>
<dbReference type="AlphaFoldDB" id="A0A523YRQ9"/>
<keyword evidence="5 6" id="KW-0472">Membrane</keyword>
<keyword evidence="4 6" id="KW-1133">Transmembrane helix</keyword>
<organism evidence="7 8">
    <name type="scientific">Aerophobetes bacterium</name>
    <dbReference type="NCBI Taxonomy" id="2030807"/>
    <lineage>
        <taxon>Bacteria</taxon>
        <taxon>Candidatus Aerophobota</taxon>
    </lineage>
</organism>
<dbReference type="CDD" id="cd06581">
    <property type="entry name" value="TM_PBP1_LivM_like"/>
    <property type="match status" value="1"/>
</dbReference>
<protein>
    <submittedName>
        <fullName evidence="7">Branched-chain amino acid ABC transporter permease</fullName>
    </submittedName>
</protein>
<dbReference type="EMBL" id="SOIJ01000028">
    <property type="protein sequence ID" value="TET94175.1"/>
    <property type="molecule type" value="Genomic_DNA"/>
</dbReference>
<dbReference type="Proteomes" id="UP000316925">
    <property type="component" value="Unassembled WGS sequence"/>
</dbReference>
<name>A0A523YRQ9_UNCAE</name>
<reference evidence="7 8" key="1">
    <citation type="submission" date="2019-03" db="EMBL/GenBank/DDBJ databases">
        <title>Metabolic potential of uncultured bacteria and archaea associated with petroleum seepage in deep-sea sediments.</title>
        <authorList>
            <person name="Dong X."/>
            <person name="Hubert C."/>
        </authorList>
    </citation>
    <scope>NUCLEOTIDE SEQUENCE [LARGE SCALE GENOMIC DNA]</scope>
    <source>
        <strain evidence="7">E29_bin28</strain>
    </source>
</reference>
<keyword evidence="2" id="KW-1003">Cell membrane</keyword>
<comment type="caution">
    <text evidence="7">The sequence shown here is derived from an EMBL/GenBank/DDBJ whole genome shotgun (WGS) entry which is preliminary data.</text>
</comment>
<evidence type="ECO:0000256" key="2">
    <source>
        <dbReference type="ARBA" id="ARBA00022475"/>
    </source>
</evidence>
<dbReference type="PANTHER" id="PTHR30482">
    <property type="entry name" value="HIGH-AFFINITY BRANCHED-CHAIN AMINO ACID TRANSPORT SYSTEM PERMEASE"/>
    <property type="match status" value="1"/>
</dbReference>
<feature type="transmembrane region" description="Helical" evidence="6">
    <location>
        <begin position="60"/>
        <end position="78"/>
    </location>
</feature>
<evidence type="ECO:0000313" key="7">
    <source>
        <dbReference type="EMBL" id="TET94175.1"/>
    </source>
</evidence>
<feature type="transmembrane region" description="Helical" evidence="6">
    <location>
        <begin position="187"/>
        <end position="210"/>
    </location>
</feature>
<keyword evidence="3 6" id="KW-0812">Transmembrane</keyword>
<evidence type="ECO:0000256" key="3">
    <source>
        <dbReference type="ARBA" id="ARBA00022692"/>
    </source>
</evidence>
<evidence type="ECO:0000256" key="1">
    <source>
        <dbReference type="ARBA" id="ARBA00004651"/>
    </source>
</evidence>
<dbReference type="GO" id="GO:0015658">
    <property type="term" value="F:branched-chain amino acid transmembrane transporter activity"/>
    <property type="evidence" value="ECO:0007669"/>
    <property type="project" value="InterPro"/>
</dbReference>
<dbReference type="PANTHER" id="PTHR30482:SF10">
    <property type="entry name" value="HIGH-AFFINITY BRANCHED-CHAIN AMINO ACID TRANSPORT PROTEIN BRAE"/>
    <property type="match status" value="1"/>
</dbReference>
<accession>A0A523YRQ9</accession>
<evidence type="ECO:0000256" key="6">
    <source>
        <dbReference type="SAM" id="Phobius"/>
    </source>
</evidence>
<feature type="transmembrane region" description="Helical" evidence="6">
    <location>
        <begin position="33"/>
        <end position="54"/>
    </location>
</feature>
<evidence type="ECO:0000313" key="8">
    <source>
        <dbReference type="Proteomes" id="UP000316925"/>
    </source>
</evidence>